<evidence type="ECO:0000256" key="10">
    <source>
        <dbReference type="ARBA" id="ARBA00023125"/>
    </source>
</evidence>
<feature type="region of interest" description="Disordered" evidence="19">
    <location>
        <begin position="1"/>
        <end position="67"/>
    </location>
</feature>
<comment type="function">
    <text evidence="16">DNA-binding protein involved in single-strand DNA break repair, double-strand DNA break repair and base excision repair. Resolves abortive DNA ligation intermediates formed either at base excision sites, or when DNA ligases attempt to repair non-ligatable breaks induced by reactive oxygen species. Catalyzes the release of adenylate groups covalently linked to 5'-phosphate termini, resulting in the production of 5'-phosphate termini that can be efficiently rejoined. Likewise, catalyzes the release of 3'-linked guanosine (DNAppG) and inosine (DNAppI) from DNA, but has higher specific activity with 5'-linked adenosine (AppDNA).</text>
</comment>
<dbReference type="Pfam" id="PF16278">
    <property type="entry name" value="zf-C2HE"/>
    <property type="match status" value="1"/>
</dbReference>
<dbReference type="GO" id="GO:0003725">
    <property type="term" value="F:double-stranded RNA binding"/>
    <property type="evidence" value="ECO:0007669"/>
    <property type="project" value="TreeGrafter"/>
</dbReference>
<dbReference type="SUPFAM" id="SSF54197">
    <property type="entry name" value="HIT-like"/>
    <property type="match status" value="1"/>
</dbReference>
<dbReference type="Gene3D" id="3.30.428.10">
    <property type="entry name" value="HIT-like"/>
    <property type="match status" value="1"/>
</dbReference>
<comment type="catalytic activity">
    <reaction evidence="14">
        <text>a 5'-end adenosine-5'-diphospho-5'-2'-deoxyribonucleoside-DNA + H2O = a 5'-end 5'-phospho-2'-deoxyribonucleoside-DNA + AMP + 2 H(+)</text>
        <dbReference type="Rhea" id="RHEA:52128"/>
        <dbReference type="Rhea" id="RHEA-COMP:13180"/>
        <dbReference type="Rhea" id="RHEA-COMP:13181"/>
        <dbReference type="ChEBI" id="CHEBI:15377"/>
        <dbReference type="ChEBI" id="CHEBI:15378"/>
        <dbReference type="ChEBI" id="CHEBI:136412"/>
        <dbReference type="ChEBI" id="CHEBI:136413"/>
        <dbReference type="ChEBI" id="CHEBI:456215"/>
        <dbReference type="EC" id="3.6.1.71"/>
    </reaction>
</comment>
<keyword evidence="8" id="KW-0378">Hydrolase</keyword>
<dbReference type="GO" id="GO:0003697">
    <property type="term" value="F:single-stranded DNA binding"/>
    <property type="evidence" value="ECO:0007669"/>
    <property type="project" value="TreeGrafter"/>
</dbReference>
<dbReference type="EC" id="3.6.1.72" evidence="3"/>
<feature type="compositionally biased region" description="Polar residues" evidence="19">
    <location>
        <begin position="54"/>
        <end position="67"/>
    </location>
</feature>
<keyword evidence="5" id="KW-0963">Cytoplasm</keyword>
<evidence type="ECO:0000256" key="4">
    <source>
        <dbReference type="ARBA" id="ARBA00012496"/>
    </source>
</evidence>
<dbReference type="InterPro" id="IPR019808">
    <property type="entry name" value="Histidine_triad_CS"/>
</dbReference>
<evidence type="ECO:0000256" key="18">
    <source>
        <dbReference type="ARBA" id="ARBA00076243"/>
    </source>
</evidence>
<comment type="subcellular location">
    <subcellularLocation>
        <location evidence="2">Cytoplasm</location>
    </subcellularLocation>
    <subcellularLocation>
        <location evidence="1">Nucleus</location>
    </subcellularLocation>
</comment>
<dbReference type="GO" id="GO:0005634">
    <property type="term" value="C:nucleus"/>
    <property type="evidence" value="ECO:0007669"/>
    <property type="project" value="UniProtKB-SubCell"/>
</dbReference>
<dbReference type="GO" id="GO:0046872">
    <property type="term" value="F:metal ion binding"/>
    <property type="evidence" value="ECO:0007669"/>
    <property type="project" value="UniProtKB-KW"/>
</dbReference>
<comment type="caution">
    <text evidence="21">The sequence shown here is derived from an EMBL/GenBank/DDBJ whole genome shotgun (WGS) entry which is preliminary data.</text>
</comment>
<dbReference type="GO" id="GO:1990165">
    <property type="term" value="F:single-strand break-containing DNA binding"/>
    <property type="evidence" value="ECO:0007669"/>
    <property type="project" value="TreeGrafter"/>
</dbReference>
<evidence type="ECO:0000256" key="14">
    <source>
        <dbReference type="ARBA" id="ARBA00044639"/>
    </source>
</evidence>
<keyword evidence="12" id="KW-0539">Nucleus</keyword>
<dbReference type="EC" id="3.6.1.71" evidence="4"/>
<keyword evidence="22" id="KW-1185">Reference proteome</keyword>
<dbReference type="AlphaFoldDB" id="A0AAE0U4Z4"/>
<sequence>MAEAAEDASDFVAPATTDAQKAPNEKGAPVKKRNAFLELMAPKPKASKSDAPVSHSSKPPRDQSSNWSGRRALLEYIQRPDHFPQQVLKVTPNTVLIQDAFPKATIHLLLLPRDPAHYDLNPRDAFDDAEFLAMVRDEAASAVKLAAQELARRLSCFSASSEARNKAIDAGVPTEELPVGRDYISDIRVGVHAHPSMHHLHVHIFSRDMHSDCLKHRKHYNSFNTPFLIPLDDFPLAPNDERRSTPFQNANLKRSFECWRCGKDFGNKFAELKKHLVIEFELWKKE</sequence>
<reference evidence="21" key="2">
    <citation type="submission" date="2023-06" db="EMBL/GenBank/DDBJ databases">
        <authorList>
            <consortium name="Lawrence Berkeley National Laboratory"/>
            <person name="Haridas S."/>
            <person name="Hensen N."/>
            <person name="Bonometti L."/>
            <person name="Westerberg I."/>
            <person name="Brannstrom I.O."/>
            <person name="Guillou S."/>
            <person name="Cros-Aarteil S."/>
            <person name="Calhoun S."/>
            <person name="Kuo A."/>
            <person name="Mondo S."/>
            <person name="Pangilinan J."/>
            <person name="Riley R."/>
            <person name="LaButti K."/>
            <person name="Andreopoulos B."/>
            <person name="Lipzen A."/>
            <person name="Chen C."/>
            <person name="Yanf M."/>
            <person name="Daum C."/>
            <person name="Ng V."/>
            <person name="Clum A."/>
            <person name="Steindorff A."/>
            <person name="Ohm R."/>
            <person name="Martin F."/>
            <person name="Silar P."/>
            <person name="Natvig D."/>
            <person name="Lalanne C."/>
            <person name="Gautier V."/>
            <person name="Ament-velasquez S.L."/>
            <person name="Kruys A."/>
            <person name="Hutchinson M.I."/>
            <person name="Powell A.J."/>
            <person name="Barry K."/>
            <person name="Miller A.N."/>
            <person name="Grigoriev I.V."/>
            <person name="Debuchy R."/>
            <person name="Gladieux P."/>
            <person name="Thoren M.H."/>
            <person name="Johannesson H."/>
        </authorList>
    </citation>
    <scope>NUCLEOTIDE SEQUENCE</scope>
    <source>
        <strain evidence="21">CBS 232.78</strain>
    </source>
</reference>
<name>A0AAE0U4Z4_9PEZI</name>
<keyword evidence="11" id="KW-0234">DNA repair</keyword>
<organism evidence="21 22">
    <name type="scientific">Podospora didyma</name>
    <dbReference type="NCBI Taxonomy" id="330526"/>
    <lineage>
        <taxon>Eukaryota</taxon>
        <taxon>Fungi</taxon>
        <taxon>Dikarya</taxon>
        <taxon>Ascomycota</taxon>
        <taxon>Pezizomycotina</taxon>
        <taxon>Sordariomycetes</taxon>
        <taxon>Sordariomycetidae</taxon>
        <taxon>Sordariales</taxon>
        <taxon>Podosporaceae</taxon>
        <taxon>Podospora</taxon>
    </lineage>
</organism>
<evidence type="ECO:0000256" key="16">
    <source>
        <dbReference type="ARBA" id="ARBA00059438"/>
    </source>
</evidence>
<dbReference type="InterPro" id="IPR036265">
    <property type="entry name" value="HIT-like_sf"/>
</dbReference>
<evidence type="ECO:0000256" key="3">
    <source>
        <dbReference type="ARBA" id="ARBA00012495"/>
    </source>
</evidence>
<evidence type="ECO:0000256" key="1">
    <source>
        <dbReference type="ARBA" id="ARBA00004123"/>
    </source>
</evidence>
<keyword evidence="10" id="KW-0238">DNA-binding</keyword>
<evidence type="ECO:0000256" key="15">
    <source>
        <dbReference type="ARBA" id="ARBA00044713"/>
    </source>
</evidence>
<keyword evidence="7" id="KW-0227">DNA damage</keyword>
<dbReference type="GO" id="GO:0000012">
    <property type="term" value="P:single strand break repair"/>
    <property type="evidence" value="ECO:0007669"/>
    <property type="project" value="TreeGrafter"/>
</dbReference>
<evidence type="ECO:0000313" key="21">
    <source>
        <dbReference type="EMBL" id="KAK3390654.1"/>
    </source>
</evidence>
<gene>
    <name evidence="21" type="ORF">B0H63DRAFT_121345</name>
</gene>
<dbReference type="GO" id="GO:0120108">
    <property type="term" value="F:DNA-3'-diphospho-5'-guanosine diphosphatase activity"/>
    <property type="evidence" value="ECO:0007669"/>
    <property type="project" value="UniProtKB-EC"/>
</dbReference>
<comment type="catalytic activity">
    <reaction evidence="15">
        <text>a 5'-end adenosine-5'-diphospho-5'-ribonucleoside-2'-deoxyribonucleotide-DNA + H2O = a 5'-end 5'-phospho-ribonucleoside-2'-deoxyribonucleotide-DNA + AMP + 2 H(+)</text>
        <dbReference type="Rhea" id="RHEA:52132"/>
        <dbReference type="Rhea" id="RHEA-COMP:13182"/>
        <dbReference type="Rhea" id="RHEA-COMP:13183"/>
        <dbReference type="ChEBI" id="CHEBI:15377"/>
        <dbReference type="ChEBI" id="CHEBI:15378"/>
        <dbReference type="ChEBI" id="CHEBI:136414"/>
        <dbReference type="ChEBI" id="CHEBI:136415"/>
        <dbReference type="ChEBI" id="CHEBI:456215"/>
        <dbReference type="EC" id="3.6.1.71"/>
    </reaction>
</comment>
<evidence type="ECO:0000256" key="9">
    <source>
        <dbReference type="ARBA" id="ARBA00022833"/>
    </source>
</evidence>
<proteinExistence type="predicted"/>
<dbReference type="GO" id="GO:0030983">
    <property type="term" value="F:mismatched DNA binding"/>
    <property type="evidence" value="ECO:0007669"/>
    <property type="project" value="TreeGrafter"/>
</dbReference>
<evidence type="ECO:0000256" key="13">
    <source>
        <dbReference type="ARBA" id="ARBA00024601"/>
    </source>
</evidence>
<dbReference type="FunFam" id="3.30.428.10:FF:000017">
    <property type="entry name" value="Aprataxin-like protein"/>
    <property type="match status" value="1"/>
</dbReference>
<dbReference type="Pfam" id="PF11969">
    <property type="entry name" value="DcpS_C"/>
    <property type="match status" value="1"/>
</dbReference>
<evidence type="ECO:0000256" key="12">
    <source>
        <dbReference type="ARBA" id="ARBA00023242"/>
    </source>
</evidence>
<comment type="catalytic activity">
    <reaction evidence="13">
        <text>a 3'-end 2'-deoxyribonucleotide-3'-diphospho-5'-guanosine-DNA + H2O = a 3'-end 2'-deoxyribonucleotide 3'-phosphate-DNA + GMP + 2 H(+)</text>
        <dbReference type="Rhea" id="RHEA:52140"/>
        <dbReference type="Rhea" id="RHEA-COMP:13186"/>
        <dbReference type="Rhea" id="RHEA-COMP:13187"/>
        <dbReference type="ChEBI" id="CHEBI:15377"/>
        <dbReference type="ChEBI" id="CHEBI:15378"/>
        <dbReference type="ChEBI" id="CHEBI:58115"/>
        <dbReference type="ChEBI" id="CHEBI:136419"/>
        <dbReference type="ChEBI" id="CHEBI:136420"/>
        <dbReference type="EC" id="3.6.1.72"/>
    </reaction>
</comment>
<accession>A0AAE0U4Z4</accession>
<evidence type="ECO:0000256" key="7">
    <source>
        <dbReference type="ARBA" id="ARBA00022763"/>
    </source>
</evidence>
<evidence type="ECO:0000256" key="5">
    <source>
        <dbReference type="ARBA" id="ARBA00022490"/>
    </source>
</evidence>
<dbReference type="GO" id="GO:0005737">
    <property type="term" value="C:cytoplasm"/>
    <property type="evidence" value="ECO:0007669"/>
    <property type="project" value="UniProtKB-SubCell"/>
</dbReference>
<evidence type="ECO:0000256" key="17">
    <source>
        <dbReference type="ARBA" id="ARBA00068941"/>
    </source>
</evidence>
<evidence type="ECO:0000313" key="22">
    <source>
        <dbReference type="Proteomes" id="UP001285441"/>
    </source>
</evidence>
<evidence type="ECO:0000256" key="6">
    <source>
        <dbReference type="ARBA" id="ARBA00022723"/>
    </source>
</evidence>
<evidence type="ECO:0000256" key="8">
    <source>
        <dbReference type="ARBA" id="ARBA00022801"/>
    </source>
</evidence>
<dbReference type="PROSITE" id="PS00892">
    <property type="entry name" value="HIT_1"/>
    <property type="match status" value="1"/>
</dbReference>
<reference evidence="21" key="1">
    <citation type="journal article" date="2023" name="Mol. Phylogenet. Evol.">
        <title>Genome-scale phylogeny and comparative genomics of the fungal order Sordariales.</title>
        <authorList>
            <person name="Hensen N."/>
            <person name="Bonometti L."/>
            <person name="Westerberg I."/>
            <person name="Brannstrom I.O."/>
            <person name="Guillou S."/>
            <person name="Cros-Aarteil S."/>
            <person name="Calhoun S."/>
            <person name="Haridas S."/>
            <person name="Kuo A."/>
            <person name="Mondo S."/>
            <person name="Pangilinan J."/>
            <person name="Riley R."/>
            <person name="LaButti K."/>
            <person name="Andreopoulos B."/>
            <person name="Lipzen A."/>
            <person name="Chen C."/>
            <person name="Yan M."/>
            <person name="Daum C."/>
            <person name="Ng V."/>
            <person name="Clum A."/>
            <person name="Steindorff A."/>
            <person name="Ohm R.A."/>
            <person name="Martin F."/>
            <person name="Silar P."/>
            <person name="Natvig D.O."/>
            <person name="Lalanne C."/>
            <person name="Gautier V."/>
            <person name="Ament-Velasquez S.L."/>
            <person name="Kruys A."/>
            <person name="Hutchinson M.I."/>
            <person name="Powell A.J."/>
            <person name="Barry K."/>
            <person name="Miller A.N."/>
            <person name="Grigoriev I.V."/>
            <person name="Debuchy R."/>
            <person name="Gladieux P."/>
            <person name="Hiltunen Thoren M."/>
            <person name="Johannesson H."/>
        </authorList>
    </citation>
    <scope>NUCLEOTIDE SEQUENCE</scope>
    <source>
        <strain evidence="21">CBS 232.78</strain>
    </source>
</reference>
<keyword evidence="9" id="KW-0862">Zinc</keyword>
<protein>
    <recommendedName>
        <fullName evidence="17">Aprataxin-like protein</fullName>
        <ecNumber evidence="4">3.6.1.71</ecNumber>
        <ecNumber evidence="3">3.6.1.72</ecNumber>
    </recommendedName>
    <alternativeName>
        <fullName evidence="18">Hit family protein 3</fullName>
    </alternativeName>
</protein>
<feature type="domain" description="Aprataxin C2HE/C2H2/C2HC zinc finger" evidence="20">
    <location>
        <begin position="224"/>
        <end position="281"/>
    </location>
</feature>
<keyword evidence="6" id="KW-0479">Metal-binding</keyword>
<evidence type="ECO:0000256" key="2">
    <source>
        <dbReference type="ARBA" id="ARBA00004496"/>
    </source>
</evidence>
<evidence type="ECO:0000256" key="19">
    <source>
        <dbReference type="SAM" id="MobiDB-lite"/>
    </source>
</evidence>
<dbReference type="InterPro" id="IPR032566">
    <property type="entry name" value="Znf-C2HE"/>
</dbReference>
<dbReference type="EMBL" id="JAULSW010000002">
    <property type="protein sequence ID" value="KAK3390654.1"/>
    <property type="molecule type" value="Genomic_DNA"/>
</dbReference>
<dbReference type="PANTHER" id="PTHR12486">
    <property type="entry name" value="APRATAXIN-RELATED"/>
    <property type="match status" value="1"/>
</dbReference>
<evidence type="ECO:0000256" key="11">
    <source>
        <dbReference type="ARBA" id="ARBA00023204"/>
    </source>
</evidence>
<dbReference type="GO" id="GO:0033699">
    <property type="term" value="F:DNA 5'-adenosine monophosphate hydrolase activity"/>
    <property type="evidence" value="ECO:0007669"/>
    <property type="project" value="UniProtKB-EC"/>
</dbReference>
<dbReference type="PANTHER" id="PTHR12486:SF4">
    <property type="entry name" value="APRATAXIN"/>
    <property type="match status" value="1"/>
</dbReference>
<dbReference type="Proteomes" id="UP001285441">
    <property type="component" value="Unassembled WGS sequence"/>
</dbReference>
<evidence type="ECO:0000259" key="20">
    <source>
        <dbReference type="Pfam" id="PF16278"/>
    </source>
</evidence>